<gene>
    <name evidence="1" type="ORF">Cfor_02405</name>
</gene>
<accession>A0A6L2Q6H7</accession>
<dbReference type="Proteomes" id="UP000502823">
    <property type="component" value="Unassembled WGS sequence"/>
</dbReference>
<dbReference type="AlphaFoldDB" id="A0A6L2Q6H7"/>
<dbReference type="EMBL" id="BLKM01002282">
    <property type="protein sequence ID" value="GFG40541.1"/>
    <property type="molecule type" value="Genomic_DNA"/>
</dbReference>
<evidence type="ECO:0000313" key="2">
    <source>
        <dbReference type="Proteomes" id="UP000502823"/>
    </source>
</evidence>
<reference evidence="2" key="1">
    <citation type="submission" date="2020-01" db="EMBL/GenBank/DDBJ databases">
        <title>Draft genome sequence of the Termite Coptotermes fromosanus.</title>
        <authorList>
            <person name="Itakura S."/>
            <person name="Yosikawa Y."/>
            <person name="Umezawa K."/>
        </authorList>
    </citation>
    <scope>NUCLEOTIDE SEQUENCE [LARGE SCALE GENOMIC DNA]</scope>
</reference>
<proteinExistence type="predicted"/>
<sequence length="276" mass="30904">MGGLEHITSTSLGSECTLTLPDKTVCHYNYGSATTPSPSEICITQDFTYPYCYFQVNITSKTLSGVYTLEYKMENGTPTEDTIYVYLLSGGVPTDEIQVVENENIYLRLRDSFETSDGRKCEAFGPNGIYESLWDSSGKSPNHWGKEDECGFKVEGVSIIDTGKWTLQMSSSGAAYLYAEFEVEVISLDEINPGPNPLLIWRFGEQGTLSMTTQHTKYCEIWNPKKELVQRACSYTQNIVTDADEGNWTFVFGIDGKLAEETLVLQIIVIKIEENN</sequence>
<comment type="caution">
    <text evidence="1">The sequence shown here is derived from an EMBL/GenBank/DDBJ whole genome shotgun (WGS) entry which is preliminary data.</text>
</comment>
<protein>
    <submittedName>
        <fullName evidence="1">Uncharacterized protein</fullName>
    </submittedName>
</protein>
<organism evidence="1 2">
    <name type="scientific">Coptotermes formosanus</name>
    <name type="common">Formosan subterranean termite</name>
    <dbReference type="NCBI Taxonomy" id="36987"/>
    <lineage>
        <taxon>Eukaryota</taxon>
        <taxon>Metazoa</taxon>
        <taxon>Ecdysozoa</taxon>
        <taxon>Arthropoda</taxon>
        <taxon>Hexapoda</taxon>
        <taxon>Insecta</taxon>
        <taxon>Pterygota</taxon>
        <taxon>Neoptera</taxon>
        <taxon>Polyneoptera</taxon>
        <taxon>Dictyoptera</taxon>
        <taxon>Blattodea</taxon>
        <taxon>Blattoidea</taxon>
        <taxon>Termitoidae</taxon>
        <taxon>Rhinotermitidae</taxon>
        <taxon>Coptotermes</taxon>
    </lineage>
</organism>
<name>A0A6L2Q6H7_COPFO</name>
<evidence type="ECO:0000313" key="1">
    <source>
        <dbReference type="EMBL" id="GFG40541.1"/>
    </source>
</evidence>
<dbReference type="InParanoid" id="A0A6L2Q6H7"/>
<dbReference type="OrthoDB" id="10253878at2759"/>
<keyword evidence="2" id="KW-1185">Reference proteome</keyword>